<dbReference type="PANTHER" id="PTHR46320:SF1">
    <property type="entry name" value="GLYCEROPHOSPHODIESTER PHOSPHODIESTERASE 1"/>
    <property type="match status" value="1"/>
</dbReference>
<dbReference type="RefSeq" id="WP_079472153.1">
    <property type="nucleotide sequence ID" value="NZ_FUZZ01000004.1"/>
</dbReference>
<dbReference type="GO" id="GO:0006644">
    <property type="term" value="P:phospholipid metabolic process"/>
    <property type="evidence" value="ECO:0007669"/>
    <property type="project" value="TreeGrafter"/>
</dbReference>
<reference evidence="3 4" key="1">
    <citation type="submission" date="2017-02" db="EMBL/GenBank/DDBJ databases">
        <authorList>
            <person name="Peterson S.W."/>
        </authorList>
    </citation>
    <scope>NUCLEOTIDE SEQUENCE [LARGE SCALE GENOMIC DNA]</scope>
    <source>
        <strain evidence="3 4">DSM 18108</strain>
    </source>
</reference>
<dbReference type="PANTHER" id="PTHR46320">
    <property type="entry name" value="GLYCEROPHOSPHODIESTER PHOSPHODIESTERASE 1"/>
    <property type="match status" value="1"/>
</dbReference>
<sequence length="289" mass="32657">MNRLLLAALCAISLPVAAQQKTPVDAILNEFQHHPEHIMVAAHRASHNKYPENSLAAVKETIEQGIDIVEIDLHETKDHILVVMHDETITRTTGKPGKVKDYTYQELQQFPLLFKGQPTTETIPSFEQVLKLTKGRIIVDVDFKEESESAAKQAYSQIAAHGMEKQVLFFIYDHHTAPTLYSWNPKIPIMPRAHSVEEIAAIQQLAVKQGKFPVIHGDPSFYSDSLMKSITTAGTRVWMNALGKYDKLESEKDDTGFDQLRKEAAFANVLQTDYPEKLLAYLRKKGLHK</sequence>
<dbReference type="PROSITE" id="PS51704">
    <property type="entry name" value="GP_PDE"/>
    <property type="match status" value="1"/>
</dbReference>
<dbReference type="STRING" id="393003.SAMN05660461_4885"/>
<dbReference type="InterPro" id="IPR030395">
    <property type="entry name" value="GP_PDE_dom"/>
</dbReference>
<dbReference type="Pfam" id="PF03009">
    <property type="entry name" value="GDPD"/>
    <property type="match status" value="1"/>
</dbReference>
<dbReference type="GO" id="GO:0005886">
    <property type="term" value="C:plasma membrane"/>
    <property type="evidence" value="ECO:0007669"/>
    <property type="project" value="TreeGrafter"/>
</dbReference>
<dbReference type="EMBL" id="FUZZ01000004">
    <property type="protein sequence ID" value="SKD09007.1"/>
    <property type="molecule type" value="Genomic_DNA"/>
</dbReference>
<name>A0A1T5P8R5_9BACT</name>
<evidence type="ECO:0000256" key="1">
    <source>
        <dbReference type="SAM" id="SignalP"/>
    </source>
</evidence>
<dbReference type="GO" id="GO:0008889">
    <property type="term" value="F:glycerophosphodiester phosphodiesterase activity"/>
    <property type="evidence" value="ECO:0007669"/>
    <property type="project" value="TreeGrafter"/>
</dbReference>
<dbReference type="GO" id="GO:0006580">
    <property type="term" value="P:ethanolamine metabolic process"/>
    <property type="evidence" value="ECO:0007669"/>
    <property type="project" value="TreeGrafter"/>
</dbReference>
<keyword evidence="4" id="KW-1185">Reference proteome</keyword>
<evidence type="ECO:0000313" key="3">
    <source>
        <dbReference type="EMBL" id="SKD09007.1"/>
    </source>
</evidence>
<organism evidence="3 4">
    <name type="scientific">Chitinophaga ginsengisegetis</name>
    <dbReference type="NCBI Taxonomy" id="393003"/>
    <lineage>
        <taxon>Bacteria</taxon>
        <taxon>Pseudomonadati</taxon>
        <taxon>Bacteroidota</taxon>
        <taxon>Chitinophagia</taxon>
        <taxon>Chitinophagales</taxon>
        <taxon>Chitinophagaceae</taxon>
        <taxon>Chitinophaga</taxon>
    </lineage>
</organism>
<feature type="chain" id="PRO_5012391625" evidence="1">
    <location>
        <begin position="19"/>
        <end position="289"/>
    </location>
</feature>
<dbReference type="CDD" id="cd08566">
    <property type="entry name" value="GDPD_AtGDE_like"/>
    <property type="match status" value="1"/>
</dbReference>
<evidence type="ECO:0000259" key="2">
    <source>
        <dbReference type="PROSITE" id="PS51704"/>
    </source>
</evidence>
<feature type="signal peptide" evidence="1">
    <location>
        <begin position="1"/>
        <end position="18"/>
    </location>
</feature>
<dbReference type="Proteomes" id="UP000190166">
    <property type="component" value="Unassembled WGS sequence"/>
</dbReference>
<accession>A0A1T5P8R5</accession>
<keyword evidence="1" id="KW-0732">Signal</keyword>
<gene>
    <name evidence="3" type="ORF">SAMN05660461_4885</name>
</gene>
<protein>
    <submittedName>
        <fullName evidence="3">Glycerophosphoryl diester phosphodiesterase</fullName>
    </submittedName>
</protein>
<evidence type="ECO:0000313" key="4">
    <source>
        <dbReference type="Proteomes" id="UP000190166"/>
    </source>
</evidence>
<dbReference type="Gene3D" id="3.20.20.190">
    <property type="entry name" value="Phosphatidylinositol (PI) phosphodiesterase"/>
    <property type="match status" value="1"/>
</dbReference>
<dbReference type="InterPro" id="IPR017946">
    <property type="entry name" value="PLC-like_Pdiesterase_TIM-brl"/>
</dbReference>
<feature type="domain" description="GP-PDE" evidence="2">
    <location>
        <begin position="38"/>
        <end position="282"/>
    </location>
</feature>
<dbReference type="GO" id="GO:0070291">
    <property type="term" value="P:N-acylethanolamine metabolic process"/>
    <property type="evidence" value="ECO:0007669"/>
    <property type="project" value="TreeGrafter"/>
</dbReference>
<proteinExistence type="predicted"/>
<dbReference type="AlphaFoldDB" id="A0A1T5P8R5"/>
<dbReference type="SUPFAM" id="SSF51695">
    <property type="entry name" value="PLC-like phosphodiesterases"/>
    <property type="match status" value="1"/>
</dbReference>